<dbReference type="EMBL" id="QEAO01000002">
    <property type="protein sequence ID" value="TPX37639.1"/>
    <property type="molecule type" value="Genomic_DNA"/>
</dbReference>
<dbReference type="Pfam" id="PF00505">
    <property type="entry name" value="HMG_box"/>
    <property type="match status" value="1"/>
</dbReference>
<dbReference type="SMART" id="SM00398">
    <property type="entry name" value="HMG"/>
    <property type="match status" value="1"/>
</dbReference>
<keyword evidence="3" id="KW-0539">Nucleus</keyword>
<dbReference type="Gene3D" id="1.10.30.10">
    <property type="entry name" value="High mobility group box domain"/>
    <property type="match status" value="1"/>
</dbReference>
<evidence type="ECO:0000256" key="2">
    <source>
        <dbReference type="ARBA" id="ARBA00023163"/>
    </source>
</evidence>
<dbReference type="AlphaFoldDB" id="A0A507CEM5"/>
<keyword evidence="2" id="KW-0804">Transcription</keyword>
<dbReference type="PANTHER" id="PTHR10270">
    <property type="entry name" value="SOX TRANSCRIPTION FACTOR"/>
    <property type="match status" value="1"/>
</dbReference>
<name>A0A507CEM5_9FUNG</name>
<evidence type="ECO:0000259" key="5">
    <source>
        <dbReference type="PROSITE" id="PS50118"/>
    </source>
</evidence>
<evidence type="ECO:0000313" key="7">
    <source>
        <dbReference type="Proteomes" id="UP000319731"/>
    </source>
</evidence>
<feature type="domain" description="HMG box" evidence="5">
    <location>
        <begin position="315"/>
        <end position="388"/>
    </location>
</feature>
<comment type="caution">
    <text evidence="6">The sequence shown here is derived from an EMBL/GenBank/DDBJ whole genome shotgun (WGS) entry which is preliminary data.</text>
</comment>
<dbReference type="Proteomes" id="UP000319731">
    <property type="component" value="Unassembled WGS sequence"/>
</dbReference>
<dbReference type="InterPro" id="IPR036910">
    <property type="entry name" value="HMG_box_dom_sf"/>
</dbReference>
<dbReference type="GeneID" id="42001820"/>
<dbReference type="STRING" id="1806994.A0A507CEM5"/>
<dbReference type="GO" id="GO:0005634">
    <property type="term" value="C:nucleus"/>
    <property type="evidence" value="ECO:0007669"/>
    <property type="project" value="UniProtKB-UniRule"/>
</dbReference>
<evidence type="ECO:0000256" key="3">
    <source>
        <dbReference type="PROSITE-ProRule" id="PRU00267"/>
    </source>
</evidence>
<keyword evidence="7" id="KW-1185">Reference proteome</keyword>
<feature type="DNA-binding region" description="HMG box" evidence="3">
    <location>
        <begin position="315"/>
        <end position="388"/>
    </location>
</feature>
<feature type="region of interest" description="Disordered" evidence="4">
    <location>
        <begin position="397"/>
        <end position="437"/>
    </location>
</feature>
<dbReference type="OrthoDB" id="6247875at2759"/>
<dbReference type="CDD" id="cd01389">
    <property type="entry name" value="HMG-box_ROX1-like"/>
    <property type="match status" value="1"/>
</dbReference>
<evidence type="ECO:0000256" key="1">
    <source>
        <dbReference type="ARBA" id="ARBA00023125"/>
    </source>
</evidence>
<evidence type="ECO:0000256" key="4">
    <source>
        <dbReference type="SAM" id="MobiDB-lite"/>
    </source>
</evidence>
<sequence>MDAVSQFVVGSPYMTNDITQTHITSHEAYFGGRPIFGLFGDQNNATLGDLRVPSSTDLWETPVSRRDASHHQSMNTRNTPTVITTDTRMRPPPLGSIPRASSTGSCFSTSCLRLRENSNVFSSPPLQHGTDCFASPIITSAPNGYHEISLISAISSGEHHHMVELEASVFAAKSSSKRRASLSQTMNAMTLSLADVSPSSACLAAIKSEYESSCTLNGDSDDTNTIKEETRHIKKKARRGGAAADETRKGSTKKFKSESRTSVDTLDGSDAVSPVKVESDASAGSMDIDSEDTAVAATPVDGIKKNNKKNRVATIPRPPNSFILYRRERHAAITSQYKNSAGKVLNNNVISKIVASMWQNESPEVKATYTAKAEEEKKAHREKASSYITRYPHYKYQPRKNLTKGPGKATFTGDGSTTSASLTTIGRPNTPASSSATSLLSTIKSNMMSTWLSPPPPAVSSTTTPSAHLPTASNLQQQQQPRIIQIHQQQLAPATNNTNTNSFNLNLGGQRVNVYAMGMMGGQPCFTLSVGGGGGSSLFRTASGTSNGAAATSAPSETH</sequence>
<dbReference type="GO" id="GO:0000978">
    <property type="term" value="F:RNA polymerase II cis-regulatory region sequence-specific DNA binding"/>
    <property type="evidence" value="ECO:0007669"/>
    <property type="project" value="TreeGrafter"/>
</dbReference>
<protein>
    <recommendedName>
        <fullName evidence="5">HMG box domain-containing protein</fullName>
    </recommendedName>
</protein>
<organism evidence="6 7">
    <name type="scientific">Synchytrium microbalum</name>
    <dbReference type="NCBI Taxonomy" id="1806994"/>
    <lineage>
        <taxon>Eukaryota</taxon>
        <taxon>Fungi</taxon>
        <taxon>Fungi incertae sedis</taxon>
        <taxon>Chytridiomycota</taxon>
        <taxon>Chytridiomycota incertae sedis</taxon>
        <taxon>Chytridiomycetes</taxon>
        <taxon>Synchytriales</taxon>
        <taxon>Synchytriaceae</taxon>
        <taxon>Synchytrium</taxon>
    </lineage>
</organism>
<dbReference type="PROSITE" id="PS50118">
    <property type="entry name" value="HMG_BOX_2"/>
    <property type="match status" value="1"/>
</dbReference>
<dbReference type="InterPro" id="IPR009071">
    <property type="entry name" value="HMG_box_dom"/>
</dbReference>
<feature type="region of interest" description="Disordered" evidence="4">
    <location>
        <begin position="64"/>
        <end position="90"/>
    </location>
</feature>
<keyword evidence="1 3" id="KW-0238">DNA-binding</keyword>
<feature type="region of interest" description="Disordered" evidence="4">
    <location>
        <begin position="214"/>
        <end position="286"/>
    </location>
</feature>
<dbReference type="PANTHER" id="PTHR10270:SF161">
    <property type="entry name" value="SEX-DETERMINING REGION Y PROTEIN"/>
    <property type="match status" value="1"/>
</dbReference>
<evidence type="ECO:0000313" key="6">
    <source>
        <dbReference type="EMBL" id="TPX37639.1"/>
    </source>
</evidence>
<dbReference type="GO" id="GO:0030154">
    <property type="term" value="P:cell differentiation"/>
    <property type="evidence" value="ECO:0007669"/>
    <property type="project" value="TreeGrafter"/>
</dbReference>
<dbReference type="GO" id="GO:0001228">
    <property type="term" value="F:DNA-binding transcription activator activity, RNA polymerase II-specific"/>
    <property type="evidence" value="ECO:0007669"/>
    <property type="project" value="TreeGrafter"/>
</dbReference>
<proteinExistence type="predicted"/>
<gene>
    <name evidence="6" type="ORF">SmJEL517_g00594</name>
</gene>
<feature type="compositionally biased region" description="Polar residues" evidence="4">
    <location>
        <begin position="413"/>
        <end position="431"/>
    </location>
</feature>
<dbReference type="SUPFAM" id="SSF47095">
    <property type="entry name" value="HMG-box"/>
    <property type="match status" value="1"/>
</dbReference>
<feature type="compositionally biased region" description="Basic and acidic residues" evidence="4">
    <location>
        <begin position="245"/>
        <end position="261"/>
    </location>
</feature>
<dbReference type="InterPro" id="IPR050140">
    <property type="entry name" value="SRY-related_HMG-box_TF-like"/>
</dbReference>
<feature type="region of interest" description="Disordered" evidence="4">
    <location>
        <begin position="450"/>
        <end position="480"/>
    </location>
</feature>
<reference evidence="6 7" key="1">
    <citation type="journal article" date="2019" name="Sci. Rep.">
        <title>Comparative genomics of chytrid fungi reveal insights into the obligate biotrophic and pathogenic lifestyle of Synchytrium endobioticum.</title>
        <authorList>
            <person name="van de Vossenberg B.T.L.H."/>
            <person name="Warris S."/>
            <person name="Nguyen H.D.T."/>
            <person name="van Gent-Pelzer M.P.E."/>
            <person name="Joly D.L."/>
            <person name="van de Geest H.C."/>
            <person name="Bonants P.J.M."/>
            <person name="Smith D.S."/>
            <person name="Levesque C.A."/>
            <person name="van der Lee T.A.J."/>
        </authorList>
    </citation>
    <scope>NUCLEOTIDE SEQUENCE [LARGE SCALE GENOMIC DNA]</scope>
    <source>
        <strain evidence="6 7">JEL517</strain>
    </source>
</reference>
<dbReference type="RefSeq" id="XP_031027550.1">
    <property type="nucleotide sequence ID" value="XM_031166523.1"/>
</dbReference>
<accession>A0A507CEM5</accession>
<feature type="compositionally biased region" description="Polar residues" evidence="4">
    <location>
        <begin position="71"/>
        <end position="86"/>
    </location>
</feature>